<protein>
    <submittedName>
        <fullName evidence="3">Uncharacterized protein</fullName>
    </submittedName>
</protein>
<evidence type="ECO:0000313" key="3">
    <source>
        <dbReference type="EMBL" id="GIE14312.1"/>
    </source>
</evidence>
<evidence type="ECO:0000256" key="2">
    <source>
        <dbReference type="SAM" id="Phobius"/>
    </source>
</evidence>
<dbReference type="EMBL" id="BOMM01000053">
    <property type="protein sequence ID" value="GIE14312.1"/>
    <property type="molecule type" value="Genomic_DNA"/>
</dbReference>
<feature type="transmembrane region" description="Helical" evidence="2">
    <location>
        <begin position="15"/>
        <end position="36"/>
    </location>
</feature>
<proteinExistence type="predicted"/>
<organism evidence="3 4">
    <name type="scientific">Paractinoplanes ferrugineus</name>
    <dbReference type="NCBI Taxonomy" id="113564"/>
    <lineage>
        <taxon>Bacteria</taxon>
        <taxon>Bacillati</taxon>
        <taxon>Actinomycetota</taxon>
        <taxon>Actinomycetes</taxon>
        <taxon>Micromonosporales</taxon>
        <taxon>Micromonosporaceae</taxon>
        <taxon>Paractinoplanes</taxon>
    </lineage>
</organism>
<reference evidence="3" key="1">
    <citation type="submission" date="2021-01" db="EMBL/GenBank/DDBJ databases">
        <title>Whole genome shotgun sequence of Actinoplanes ferrugineus NBRC 15555.</title>
        <authorList>
            <person name="Komaki H."/>
            <person name="Tamura T."/>
        </authorList>
    </citation>
    <scope>NUCLEOTIDE SEQUENCE</scope>
    <source>
        <strain evidence="3">NBRC 15555</strain>
    </source>
</reference>
<keyword evidence="4" id="KW-1185">Reference proteome</keyword>
<keyword evidence="2" id="KW-0472">Membrane</keyword>
<dbReference type="RefSeq" id="WP_203820732.1">
    <property type="nucleotide sequence ID" value="NZ_BAAABP010000040.1"/>
</dbReference>
<evidence type="ECO:0000256" key="1">
    <source>
        <dbReference type="SAM" id="MobiDB-lite"/>
    </source>
</evidence>
<dbReference type="AlphaFoldDB" id="A0A919MNI5"/>
<accession>A0A919MNI5</accession>
<keyword evidence="2" id="KW-0812">Transmembrane</keyword>
<dbReference type="Proteomes" id="UP000598174">
    <property type="component" value="Unassembled WGS sequence"/>
</dbReference>
<comment type="caution">
    <text evidence="3">The sequence shown here is derived from an EMBL/GenBank/DDBJ whole genome shotgun (WGS) entry which is preliminary data.</text>
</comment>
<gene>
    <name evidence="3" type="ORF">Afe05nite_61520</name>
</gene>
<name>A0A919MNI5_9ACTN</name>
<feature type="region of interest" description="Disordered" evidence="1">
    <location>
        <begin position="236"/>
        <end position="327"/>
    </location>
</feature>
<evidence type="ECO:0000313" key="4">
    <source>
        <dbReference type="Proteomes" id="UP000598174"/>
    </source>
</evidence>
<keyword evidence="2" id="KW-1133">Transmembrane helix</keyword>
<sequence>MGPAEPAREPLPVRAVLRVASGLAVVAVATLVLGLIGADRGEVVLPGAGDPGDVLRVGVVPGQSVGGYLRSSRAELAALTDPSAPAAGATWALVSLEQYVLPGALAGMLDGSAVAQVYTRVPLAGTHTQVVRIPVYQLPGDVLSGMAGAAVQRDQEEAEYRRLSQRLGQDAGDAARRRARTAYETAAGTARAEAAAYRSGCSCVFAAVVHATPAALRTVADRAGVRAVDPAAEVRQLDRTEFRPPFPEQSGTIPAEPSGSPIPVPNGGSAIASRPPAPILSPSGAPVTSTSPAVPDPSHDVSATAPQERAAVPSTTDVSAAQDAPTR</sequence>